<reference evidence="4 5" key="1">
    <citation type="submission" date="2022-05" db="EMBL/GenBank/DDBJ databases">
        <authorList>
            <consortium name="Genoscope - CEA"/>
            <person name="William W."/>
        </authorList>
    </citation>
    <scope>NUCLEOTIDE SEQUENCE [LARGE SCALE GENOMIC DNA]</scope>
</reference>
<evidence type="ECO:0000313" key="5">
    <source>
        <dbReference type="Proteomes" id="UP001159427"/>
    </source>
</evidence>
<proteinExistence type="predicted"/>
<sequence>FFSELELKVFLKLASKGAWFAGTAFILKRYINDPETLVKLFASVVLPSGIVVKYLCEGSVLCVLEASDLLSLHTLWKSYENGVLKKALEEVLITEDLKKLAEGQEIILDVDLDREMYHNACLDLIVIKEKVDEIYHIVELQRPRSFSDPTKGQAERPLNSFQEESFRLMATTERKRRLHAEKQLDKLKSGQMLELHFPELRQLYSDKNSQDDNSSTTSTLDEEDLLNWEDENNPSNEFWKSIKGGFKEKCWTDFEDAIIKGFPDELEQGGSIPLLKFLAYVLGVNYDKRASENVSLSHFIRTSKWFGSFTKGSQGCLSKMVHLMESSASLSPDGEKTSWFAGYMTESEAKQKLLNHEGGAFLVRFNTSMVSPGFVLSTKSHSNDFVEYNIEASFVSNHYLKS</sequence>
<dbReference type="Proteomes" id="UP001159427">
    <property type="component" value="Unassembled WGS sequence"/>
</dbReference>
<gene>
    <name evidence="4" type="ORF">PEVE_00039800</name>
</gene>
<dbReference type="Pfam" id="PF00017">
    <property type="entry name" value="SH2"/>
    <property type="match status" value="1"/>
</dbReference>
<feature type="compositionally biased region" description="Acidic residues" evidence="2">
    <location>
        <begin position="220"/>
        <end position="232"/>
    </location>
</feature>
<dbReference type="EMBL" id="CALNXI010000071">
    <property type="protein sequence ID" value="CAH3017795.1"/>
    <property type="molecule type" value="Genomic_DNA"/>
</dbReference>
<dbReference type="InterPro" id="IPR049341">
    <property type="entry name" value="TRADD-like_N"/>
</dbReference>
<feature type="compositionally biased region" description="Low complexity" evidence="2">
    <location>
        <begin position="206"/>
        <end position="219"/>
    </location>
</feature>
<keyword evidence="1" id="KW-0727">SH2 domain</keyword>
<comment type="caution">
    <text evidence="4">The sequence shown here is derived from an EMBL/GenBank/DDBJ whole genome shotgun (WGS) entry which is preliminary data.</text>
</comment>
<dbReference type="Pfam" id="PF20694">
    <property type="entry name" value="TRADD-like_N"/>
    <property type="match status" value="1"/>
</dbReference>
<dbReference type="InterPro" id="IPR000980">
    <property type="entry name" value="SH2"/>
</dbReference>
<evidence type="ECO:0000256" key="1">
    <source>
        <dbReference type="PROSITE-ProRule" id="PRU00191"/>
    </source>
</evidence>
<dbReference type="Gene3D" id="3.30.505.10">
    <property type="entry name" value="SH2 domain"/>
    <property type="match status" value="1"/>
</dbReference>
<feature type="domain" description="SH2" evidence="3">
    <location>
        <begin position="339"/>
        <end position="402"/>
    </location>
</feature>
<dbReference type="PROSITE" id="PS50001">
    <property type="entry name" value="SH2"/>
    <property type="match status" value="1"/>
</dbReference>
<dbReference type="InterPro" id="IPR036860">
    <property type="entry name" value="SH2_dom_sf"/>
</dbReference>
<evidence type="ECO:0000259" key="3">
    <source>
        <dbReference type="PROSITE" id="PS50001"/>
    </source>
</evidence>
<organism evidence="4 5">
    <name type="scientific">Porites evermanni</name>
    <dbReference type="NCBI Taxonomy" id="104178"/>
    <lineage>
        <taxon>Eukaryota</taxon>
        <taxon>Metazoa</taxon>
        <taxon>Cnidaria</taxon>
        <taxon>Anthozoa</taxon>
        <taxon>Hexacorallia</taxon>
        <taxon>Scleractinia</taxon>
        <taxon>Fungiina</taxon>
        <taxon>Poritidae</taxon>
        <taxon>Porites</taxon>
    </lineage>
</organism>
<keyword evidence="5" id="KW-1185">Reference proteome</keyword>
<feature type="non-terminal residue" evidence="4">
    <location>
        <position position="1"/>
    </location>
</feature>
<accession>A0ABN8LQ08</accession>
<name>A0ABN8LQ08_9CNID</name>
<evidence type="ECO:0000256" key="2">
    <source>
        <dbReference type="SAM" id="MobiDB-lite"/>
    </source>
</evidence>
<feature type="region of interest" description="Disordered" evidence="2">
    <location>
        <begin position="206"/>
        <end position="232"/>
    </location>
</feature>
<evidence type="ECO:0000313" key="4">
    <source>
        <dbReference type="EMBL" id="CAH3017795.1"/>
    </source>
</evidence>
<protein>
    <recommendedName>
        <fullName evidence="3">SH2 domain-containing protein</fullName>
    </recommendedName>
</protein>
<dbReference type="CDD" id="cd00173">
    <property type="entry name" value="SH2"/>
    <property type="match status" value="1"/>
</dbReference>
<dbReference type="SUPFAM" id="SSF55550">
    <property type="entry name" value="SH2 domain"/>
    <property type="match status" value="1"/>
</dbReference>